<evidence type="ECO:0000313" key="4">
    <source>
        <dbReference type="Proteomes" id="UP000316471"/>
    </source>
</evidence>
<keyword evidence="4" id="KW-1185">Reference proteome</keyword>
<dbReference type="Gene3D" id="1.10.238.10">
    <property type="entry name" value="EF-hand"/>
    <property type="match status" value="1"/>
</dbReference>
<name>A0A562LSI2_9GAMM</name>
<dbReference type="EMBL" id="VLKP01000006">
    <property type="protein sequence ID" value="TWI10556.1"/>
    <property type="molecule type" value="Genomic_DNA"/>
</dbReference>
<evidence type="ECO:0000259" key="2">
    <source>
        <dbReference type="PROSITE" id="PS50222"/>
    </source>
</evidence>
<sequence length="139" mass="13922">MSRSKKPMLSATALAGGLILAGSAFAATPLAQGYMLGTQSSPTAGKAEKSGEAACGAKHAAGNCGGMMRGHGMAMMDANKDGKVTRAEFDAGHAAMFARMDTNKDGTIDAAEMKAHQQSMMGGAKAGEGKCGEGKCGSM</sequence>
<dbReference type="RefSeq" id="WP_144814326.1">
    <property type="nucleotide sequence ID" value="NZ_VLKP01000006.1"/>
</dbReference>
<accession>A0A562LSI2</accession>
<feature type="domain" description="EF-hand" evidence="2">
    <location>
        <begin position="88"/>
        <end position="123"/>
    </location>
</feature>
<dbReference type="InterPro" id="IPR002048">
    <property type="entry name" value="EF_hand_dom"/>
</dbReference>
<dbReference type="OrthoDB" id="6028157at2"/>
<protein>
    <submittedName>
        <fullName evidence="3">EF hand domain-containing protein</fullName>
    </submittedName>
</protein>
<gene>
    <name evidence="3" type="ORF">IP93_01645</name>
</gene>
<dbReference type="PROSITE" id="PS50222">
    <property type="entry name" value="EF_HAND_2"/>
    <property type="match status" value="1"/>
</dbReference>
<comment type="caution">
    <text evidence="3">The sequence shown here is derived from an EMBL/GenBank/DDBJ whole genome shotgun (WGS) entry which is preliminary data.</text>
</comment>
<keyword evidence="1" id="KW-0732">Signal</keyword>
<proteinExistence type="predicted"/>
<dbReference type="SUPFAM" id="SSF47473">
    <property type="entry name" value="EF-hand"/>
    <property type="match status" value="1"/>
</dbReference>
<dbReference type="GO" id="GO:0005509">
    <property type="term" value="F:calcium ion binding"/>
    <property type="evidence" value="ECO:0007669"/>
    <property type="project" value="InterPro"/>
</dbReference>
<dbReference type="PROSITE" id="PS00018">
    <property type="entry name" value="EF_HAND_1"/>
    <property type="match status" value="1"/>
</dbReference>
<feature type="chain" id="PRO_5021752653" evidence="1">
    <location>
        <begin position="27"/>
        <end position="139"/>
    </location>
</feature>
<dbReference type="Proteomes" id="UP000316471">
    <property type="component" value="Unassembled WGS sequence"/>
</dbReference>
<dbReference type="InterPro" id="IPR018247">
    <property type="entry name" value="EF_Hand_1_Ca_BS"/>
</dbReference>
<dbReference type="Pfam" id="PF13202">
    <property type="entry name" value="EF-hand_5"/>
    <property type="match status" value="2"/>
</dbReference>
<organism evidence="3 4">
    <name type="scientific">Aerolutibacter ruishenii</name>
    <dbReference type="NCBI Taxonomy" id="686800"/>
    <lineage>
        <taxon>Bacteria</taxon>
        <taxon>Pseudomonadati</taxon>
        <taxon>Pseudomonadota</taxon>
        <taxon>Gammaproteobacteria</taxon>
        <taxon>Lysobacterales</taxon>
        <taxon>Lysobacteraceae</taxon>
        <taxon>Aerolutibacter</taxon>
    </lineage>
</organism>
<feature type="signal peptide" evidence="1">
    <location>
        <begin position="1"/>
        <end position="26"/>
    </location>
</feature>
<dbReference type="InterPro" id="IPR011992">
    <property type="entry name" value="EF-hand-dom_pair"/>
</dbReference>
<reference evidence="3 4" key="1">
    <citation type="journal article" date="2015" name="Stand. Genomic Sci.">
        <title>Genomic Encyclopedia of Bacterial and Archaeal Type Strains, Phase III: the genomes of soil and plant-associated and newly described type strains.</title>
        <authorList>
            <person name="Whitman W.B."/>
            <person name="Woyke T."/>
            <person name="Klenk H.P."/>
            <person name="Zhou Y."/>
            <person name="Lilburn T.G."/>
            <person name="Beck B.J."/>
            <person name="De Vos P."/>
            <person name="Vandamme P."/>
            <person name="Eisen J.A."/>
            <person name="Garrity G."/>
            <person name="Hugenholtz P."/>
            <person name="Kyrpides N.C."/>
        </authorList>
    </citation>
    <scope>NUCLEOTIDE SEQUENCE [LARGE SCALE GENOMIC DNA]</scope>
    <source>
        <strain evidence="3 4">CGMCC 1.10136</strain>
    </source>
</reference>
<evidence type="ECO:0000313" key="3">
    <source>
        <dbReference type="EMBL" id="TWI10556.1"/>
    </source>
</evidence>
<dbReference type="AlphaFoldDB" id="A0A562LSI2"/>
<evidence type="ECO:0000256" key="1">
    <source>
        <dbReference type="SAM" id="SignalP"/>
    </source>
</evidence>